<dbReference type="Proteomes" id="UP000694846">
    <property type="component" value="Unplaced"/>
</dbReference>
<protein>
    <submittedName>
        <fullName evidence="2">Uncharacterized protein LOC112680841</fullName>
    </submittedName>
</protein>
<dbReference type="OrthoDB" id="6626927at2759"/>
<accession>A0A8B8F880</accession>
<gene>
    <name evidence="2" type="primary">LOC112680841</name>
</gene>
<evidence type="ECO:0000313" key="1">
    <source>
        <dbReference type="Proteomes" id="UP000694846"/>
    </source>
</evidence>
<reference evidence="2" key="1">
    <citation type="submission" date="2025-08" db="UniProtKB">
        <authorList>
            <consortium name="RefSeq"/>
        </authorList>
    </citation>
    <scope>IDENTIFICATION</scope>
    <source>
        <tissue evidence="2">Whole body</tissue>
    </source>
</reference>
<dbReference type="RefSeq" id="XP_025406841.1">
    <property type="nucleotide sequence ID" value="XM_025551056.1"/>
</dbReference>
<proteinExistence type="predicted"/>
<keyword evidence="1" id="KW-1185">Reference proteome</keyword>
<name>A0A8B8F880_9HEMI</name>
<organism evidence="1 2">
    <name type="scientific">Sipha flava</name>
    <name type="common">yellow sugarcane aphid</name>
    <dbReference type="NCBI Taxonomy" id="143950"/>
    <lineage>
        <taxon>Eukaryota</taxon>
        <taxon>Metazoa</taxon>
        <taxon>Ecdysozoa</taxon>
        <taxon>Arthropoda</taxon>
        <taxon>Hexapoda</taxon>
        <taxon>Insecta</taxon>
        <taxon>Pterygota</taxon>
        <taxon>Neoptera</taxon>
        <taxon>Paraneoptera</taxon>
        <taxon>Hemiptera</taxon>
        <taxon>Sternorrhyncha</taxon>
        <taxon>Aphidomorpha</taxon>
        <taxon>Aphidoidea</taxon>
        <taxon>Aphididae</taxon>
        <taxon>Sipha</taxon>
    </lineage>
</organism>
<dbReference type="GeneID" id="112680841"/>
<dbReference type="AlphaFoldDB" id="A0A8B8F880"/>
<sequence length="184" mass="20814">MHGLELALKKTEAIVFTNKNKRNIMTVEYTQHAFPSSRCVKYLGVYFDSRLHFQEDAMQAAKRAAEARRCLTQILPNLRGAKQRTRRVLATVVTSRLLYGAPIWSTSITVKALGIMEAAYRRIMLRVACCYRTTSYTAAAVVASHSGSLGRRKIRHLQRKREESCQRGNAVQMAAQLGIAVRER</sequence>
<evidence type="ECO:0000313" key="2">
    <source>
        <dbReference type="RefSeq" id="XP_025406841.1"/>
    </source>
</evidence>
<dbReference type="PANTHER" id="PTHR33332">
    <property type="entry name" value="REVERSE TRANSCRIPTASE DOMAIN-CONTAINING PROTEIN"/>
    <property type="match status" value="1"/>
</dbReference>